<reference evidence="5 6" key="1">
    <citation type="submission" date="2017-08" db="EMBL/GenBank/DDBJ databases">
        <title>Infants hospitalized years apart are colonized by the same room-sourced microbial strains.</title>
        <authorList>
            <person name="Brooks B."/>
            <person name="Olm M.R."/>
            <person name="Firek B.A."/>
            <person name="Baker R."/>
            <person name="Thomas B.C."/>
            <person name="Morowitz M.J."/>
            <person name="Banfield J.F."/>
        </authorList>
    </citation>
    <scope>NUCLEOTIDE SEQUENCE [LARGE SCALE GENOMIC DNA]</scope>
    <source>
        <strain evidence="5">S2_018_000_R3_110</strain>
    </source>
</reference>
<dbReference type="Pfam" id="PF07702">
    <property type="entry name" value="UTRA"/>
    <property type="match status" value="1"/>
</dbReference>
<dbReference type="GO" id="GO:0003677">
    <property type="term" value="F:DNA binding"/>
    <property type="evidence" value="ECO:0007669"/>
    <property type="project" value="UniProtKB-KW"/>
</dbReference>
<dbReference type="Proteomes" id="UP000248614">
    <property type="component" value="Unassembled WGS sequence"/>
</dbReference>
<dbReference type="SMART" id="SM00345">
    <property type="entry name" value="HTH_GNTR"/>
    <property type="match status" value="1"/>
</dbReference>
<dbReference type="SUPFAM" id="SSF64288">
    <property type="entry name" value="Chorismate lyase-like"/>
    <property type="match status" value="1"/>
</dbReference>
<dbReference type="AlphaFoldDB" id="A0A2W5BBE0"/>
<dbReference type="SMART" id="SM00866">
    <property type="entry name" value="UTRA"/>
    <property type="match status" value="1"/>
</dbReference>
<evidence type="ECO:0000256" key="3">
    <source>
        <dbReference type="ARBA" id="ARBA00023163"/>
    </source>
</evidence>
<comment type="caution">
    <text evidence="5">The sequence shown here is derived from an EMBL/GenBank/DDBJ whole genome shotgun (WGS) entry which is preliminary data.</text>
</comment>
<evidence type="ECO:0000313" key="5">
    <source>
        <dbReference type="EMBL" id="PZO78358.1"/>
    </source>
</evidence>
<dbReference type="InterPro" id="IPR050679">
    <property type="entry name" value="Bact_HTH_transcr_reg"/>
</dbReference>
<proteinExistence type="predicted"/>
<dbReference type="InterPro" id="IPR036388">
    <property type="entry name" value="WH-like_DNA-bd_sf"/>
</dbReference>
<gene>
    <name evidence="5" type="ORF">DI632_06800</name>
</gene>
<dbReference type="Gene3D" id="3.40.1410.10">
    <property type="entry name" value="Chorismate lyase-like"/>
    <property type="match status" value="1"/>
</dbReference>
<keyword evidence="3" id="KW-0804">Transcription</keyword>
<dbReference type="PANTHER" id="PTHR44846">
    <property type="entry name" value="MANNOSYL-D-GLYCERATE TRANSPORT/METABOLISM SYSTEM REPRESSOR MNGR-RELATED"/>
    <property type="match status" value="1"/>
</dbReference>
<dbReference type="InterPro" id="IPR036390">
    <property type="entry name" value="WH_DNA-bd_sf"/>
</dbReference>
<organism evidence="5 6">
    <name type="scientific">Sphingomonas hengshuiensis</name>
    <dbReference type="NCBI Taxonomy" id="1609977"/>
    <lineage>
        <taxon>Bacteria</taxon>
        <taxon>Pseudomonadati</taxon>
        <taxon>Pseudomonadota</taxon>
        <taxon>Alphaproteobacteria</taxon>
        <taxon>Sphingomonadales</taxon>
        <taxon>Sphingomonadaceae</taxon>
        <taxon>Sphingomonas</taxon>
    </lineage>
</organism>
<evidence type="ECO:0000313" key="6">
    <source>
        <dbReference type="Proteomes" id="UP000248614"/>
    </source>
</evidence>
<dbReference type="Gene3D" id="1.10.10.10">
    <property type="entry name" value="Winged helix-like DNA-binding domain superfamily/Winged helix DNA-binding domain"/>
    <property type="match status" value="1"/>
</dbReference>
<dbReference type="InterPro" id="IPR000524">
    <property type="entry name" value="Tscrpt_reg_HTH_GntR"/>
</dbReference>
<dbReference type="EMBL" id="QFNF01000012">
    <property type="protein sequence ID" value="PZO78358.1"/>
    <property type="molecule type" value="Genomic_DNA"/>
</dbReference>
<dbReference type="GO" id="GO:0045892">
    <property type="term" value="P:negative regulation of DNA-templated transcription"/>
    <property type="evidence" value="ECO:0007669"/>
    <property type="project" value="TreeGrafter"/>
</dbReference>
<dbReference type="SUPFAM" id="SSF46785">
    <property type="entry name" value="Winged helix' DNA-binding domain"/>
    <property type="match status" value="1"/>
</dbReference>
<dbReference type="PROSITE" id="PS50949">
    <property type="entry name" value="HTH_GNTR"/>
    <property type="match status" value="1"/>
</dbReference>
<dbReference type="CDD" id="cd07377">
    <property type="entry name" value="WHTH_GntR"/>
    <property type="match status" value="1"/>
</dbReference>
<accession>A0A2W5BBE0</accession>
<dbReference type="PANTHER" id="PTHR44846:SF1">
    <property type="entry name" value="MANNOSYL-D-GLYCERATE TRANSPORT_METABOLISM SYSTEM REPRESSOR MNGR-RELATED"/>
    <property type="match status" value="1"/>
</dbReference>
<evidence type="ECO:0000256" key="1">
    <source>
        <dbReference type="ARBA" id="ARBA00023015"/>
    </source>
</evidence>
<dbReference type="InterPro" id="IPR028978">
    <property type="entry name" value="Chorismate_lyase_/UTRA_dom_sf"/>
</dbReference>
<dbReference type="Pfam" id="PF00392">
    <property type="entry name" value="GntR"/>
    <property type="match status" value="1"/>
</dbReference>
<dbReference type="GO" id="GO:0003700">
    <property type="term" value="F:DNA-binding transcription factor activity"/>
    <property type="evidence" value="ECO:0007669"/>
    <property type="project" value="InterPro"/>
</dbReference>
<evidence type="ECO:0000259" key="4">
    <source>
        <dbReference type="PROSITE" id="PS50949"/>
    </source>
</evidence>
<sequence length="264" mass="28476">MLNPPALSPASAATSSADGEAFSDRVGVLRDDAHAPLYVQLQQLVRAAIERRILQQDDAIPPERDLAAEYGVSRITVRKAIEGLANEGLVVRRRGAGTFVAARVDKSFSKLSSFSEDMVARGRVPSSAWVSKSAGLVTPEESMSLGLSPGTPVYRFQRMRFADDVPMAVEYSAIAGHCLPNVDAVGESLYAALEVAGCRPVRALQRLRAMAFPAEQARRLGVETGHAGLFIERRGFLADGDTVEFTQSYYRGDAYDVVAELNAS</sequence>
<protein>
    <submittedName>
        <fullName evidence="5">GntR family transcriptional regulator</fullName>
    </submittedName>
</protein>
<dbReference type="FunFam" id="1.10.10.10:FF:000079">
    <property type="entry name" value="GntR family transcriptional regulator"/>
    <property type="match status" value="1"/>
</dbReference>
<dbReference type="PRINTS" id="PR00035">
    <property type="entry name" value="HTHGNTR"/>
</dbReference>
<evidence type="ECO:0000256" key="2">
    <source>
        <dbReference type="ARBA" id="ARBA00023125"/>
    </source>
</evidence>
<dbReference type="InterPro" id="IPR011663">
    <property type="entry name" value="UTRA"/>
</dbReference>
<keyword evidence="1" id="KW-0805">Transcription regulation</keyword>
<name>A0A2W5BBE0_9SPHN</name>
<keyword evidence="2" id="KW-0238">DNA-binding</keyword>
<feature type="domain" description="HTH gntR-type" evidence="4">
    <location>
        <begin position="35"/>
        <end position="103"/>
    </location>
</feature>